<proteinExistence type="predicted"/>
<evidence type="ECO:0000259" key="3">
    <source>
        <dbReference type="PROSITE" id="PS50009"/>
    </source>
</evidence>
<sequence length="569" mass="65274">MGIKLQPDQRCGVFRPLMSWENQDMTELLDAYVDLVEFSKDDSFGFSVANESRILLRKFNWDAFGALPSSTTTSEGAANSIIDDSVITSMPPVTADKLKELLDCGAPLEDIDFMDARYSPWYLRSNYGHSEILFHVDGSVKGGTVAALVTRLTSHEYADSTFNRTFLVTWRSFTDADKLFDLLVREFYIQPPDNIKQGELDKWKKLKQHTVQVRVLNTLRSLILDEDMLEREVICRMRDFVTRNEVYNFAAAKVLLTLIERYDKWDKSVRAETATPLLPPPASICPKSSGPLKLLDIDALEMARQLTILDSRLYMKINSVECLERASNLDGDYEDNISRFTKHFNRLENWFQDNVLRFKNDARIGGYVIKYLIAVAHHCRDIHNFSSMVAIVSALSTIPVRGLKRAWEHVPTRFMRQLNSCEAVFDPNKNFTTYRRVLGVTSPPCVPYFGRIMPLSHGLFDPNQYFVILGVFLAVLNLVQKGSRDILPGNLVNFRKRGKVANIMIDIKRWQLQPHNFHSIESVLGFIEKSLELCSEQPDMGPRVWNSNLQRELQKNEEEMIHLLKESGL</sequence>
<name>A0A0C3BAX1_PILCF</name>
<keyword evidence="6" id="KW-1185">Reference proteome</keyword>
<evidence type="ECO:0000256" key="2">
    <source>
        <dbReference type="PROSITE-ProRule" id="PRU00168"/>
    </source>
</evidence>
<dbReference type="HOGENOM" id="CLU_002632_2_0_1"/>
<dbReference type="SMART" id="SM00147">
    <property type="entry name" value="RasGEF"/>
    <property type="match status" value="1"/>
</dbReference>
<dbReference type="SUPFAM" id="SSF48366">
    <property type="entry name" value="Ras GEF"/>
    <property type="match status" value="1"/>
</dbReference>
<dbReference type="PROSITE" id="PS50009">
    <property type="entry name" value="RASGEF_CAT"/>
    <property type="match status" value="1"/>
</dbReference>
<dbReference type="OrthoDB" id="546434at2759"/>
<dbReference type="PANTHER" id="PTHR23113:SF368">
    <property type="entry name" value="CELL DIVISION CONTROL PROTEIN 25"/>
    <property type="match status" value="1"/>
</dbReference>
<evidence type="ECO:0000313" key="6">
    <source>
        <dbReference type="Proteomes" id="UP000054166"/>
    </source>
</evidence>
<evidence type="ECO:0008006" key="7">
    <source>
        <dbReference type="Google" id="ProtNLM"/>
    </source>
</evidence>
<dbReference type="Pfam" id="PF00618">
    <property type="entry name" value="RasGEF_N"/>
    <property type="match status" value="1"/>
</dbReference>
<dbReference type="AlphaFoldDB" id="A0A0C3BAX1"/>
<reference evidence="5 6" key="1">
    <citation type="submission" date="2014-04" db="EMBL/GenBank/DDBJ databases">
        <authorList>
            <consortium name="DOE Joint Genome Institute"/>
            <person name="Kuo A."/>
            <person name="Tarkka M."/>
            <person name="Buscot F."/>
            <person name="Kohler A."/>
            <person name="Nagy L.G."/>
            <person name="Floudas D."/>
            <person name="Copeland A."/>
            <person name="Barry K.W."/>
            <person name="Cichocki N."/>
            <person name="Veneault-Fourrey C."/>
            <person name="LaButti K."/>
            <person name="Lindquist E.A."/>
            <person name="Lipzen A."/>
            <person name="Lundell T."/>
            <person name="Morin E."/>
            <person name="Murat C."/>
            <person name="Sun H."/>
            <person name="Tunlid A."/>
            <person name="Henrissat B."/>
            <person name="Grigoriev I.V."/>
            <person name="Hibbett D.S."/>
            <person name="Martin F."/>
            <person name="Nordberg H.P."/>
            <person name="Cantor M.N."/>
            <person name="Hua S.X."/>
        </authorList>
    </citation>
    <scope>NUCLEOTIDE SEQUENCE [LARGE SCALE GENOMIC DNA]</scope>
    <source>
        <strain evidence="5 6">F 1598</strain>
    </source>
</reference>
<dbReference type="Proteomes" id="UP000054166">
    <property type="component" value="Unassembled WGS sequence"/>
</dbReference>
<dbReference type="PANTHER" id="PTHR23113">
    <property type="entry name" value="GUANINE NUCLEOTIDE EXCHANGE FACTOR"/>
    <property type="match status" value="1"/>
</dbReference>
<dbReference type="InterPro" id="IPR001895">
    <property type="entry name" value="RASGEF_cat_dom"/>
</dbReference>
<dbReference type="Gene3D" id="1.20.870.10">
    <property type="entry name" value="Son of sevenless (SoS) protein Chain: S domain 1"/>
    <property type="match status" value="1"/>
</dbReference>
<reference evidence="6" key="2">
    <citation type="submission" date="2015-01" db="EMBL/GenBank/DDBJ databases">
        <title>Evolutionary Origins and Diversification of the Mycorrhizal Mutualists.</title>
        <authorList>
            <consortium name="DOE Joint Genome Institute"/>
            <consortium name="Mycorrhizal Genomics Consortium"/>
            <person name="Kohler A."/>
            <person name="Kuo A."/>
            <person name="Nagy L.G."/>
            <person name="Floudas D."/>
            <person name="Copeland A."/>
            <person name="Barry K.W."/>
            <person name="Cichocki N."/>
            <person name="Veneault-Fourrey C."/>
            <person name="LaButti K."/>
            <person name="Lindquist E.A."/>
            <person name="Lipzen A."/>
            <person name="Lundell T."/>
            <person name="Morin E."/>
            <person name="Murat C."/>
            <person name="Riley R."/>
            <person name="Ohm R."/>
            <person name="Sun H."/>
            <person name="Tunlid A."/>
            <person name="Henrissat B."/>
            <person name="Grigoriev I.V."/>
            <person name="Hibbett D.S."/>
            <person name="Martin F."/>
        </authorList>
    </citation>
    <scope>NUCLEOTIDE SEQUENCE [LARGE SCALE GENOMIC DNA]</scope>
    <source>
        <strain evidence="6">F 1598</strain>
    </source>
</reference>
<dbReference type="CDD" id="cd06224">
    <property type="entry name" value="REM"/>
    <property type="match status" value="1"/>
</dbReference>
<dbReference type="InterPro" id="IPR023578">
    <property type="entry name" value="Ras_GEF_dom_sf"/>
</dbReference>
<dbReference type="PROSITE" id="PS50212">
    <property type="entry name" value="RASGEF_NTER"/>
    <property type="match status" value="1"/>
</dbReference>
<dbReference type="GO" id="GO:0007265">
    <property type="term" value="P:Ras protein signal transduction"/>
    <property type="evidence" value="ECO:0007669"/>
    <property type="project" value="TreeGrafter"/>
</dbReference>
<dbReference type="SMART" id="SM00229">
    <property type="entry name" value="RasGEFN"/>
    <property type="match status" value="1"/>
</dbReference>
<evidence type="ECO:0000256" key="1">
    <source>
        <dbReference type="ARBA" id="ARBA00022658"/>
    </source>
</evidence>
<evidence type="ECO:0000313" key="5">
    <source>
        <dbReference type="EMBL" id="KIM74477.1"/>
    </source>
</evidence>
<organism evidence="5 6">
    <name type="scientific">Piloderma croceum (strain F 1598)</name>
    <dbReference type="NCBI Taxonomy" id="765440"/>
    <lineage>
        <taxon>Eukaryota</taxon>
        <taxon>Fungi</taxon>
        <taxon>Dikarya</taxon>
        <taxon>Basidiomycota</taxon>
        <taxon>Agaricomycotina</taxon>
        <taxon>Agaricomycetes</taxon>
        <taxon>Agaricomycetidae</taxon>
        <taxon>Atheliales</taxon>
        <taxon>Atheliaceae</taxon>
        <taxon>Piloderma</taxon>
    </lineage>
</organism>
<dbReference type="CDD" id="cd00155">
    <property type="entry name" value="RasGEF"/>
    <property type="match status" value="1"/>
</dbReference>
<protein>
    <recommendedName>
        <fullName evidence="7">Ras-GEF domain-containing protein</fullName>
    </recommendedName>
</protein>
<dbReference type="GO" id="GO:0005886">
    <property type="term" value="C:plasma membrane"/>
    <property type="evidence" value="ECO:0007669"/>
    <property type="project" value="TreeGrafter"/>
</dbReference>
<dbReference type="Gene3D" id="1.10.840.10">
    <property type="entry name" value="Ras guanine-nucleotide exchange factors catalytic domain"/>
    <property type="match status" value="1"/>
</dbReference>
<evidence type="ECO:0000259" key="4">
    <source>
        <dbReference type="PROSITE" id="PS50212"/>
    </source>
</evidence>
<feature type="domain" description="Ras-GEF" evidence="3">
    <location>
        <begin position="298"/>
        <end position="543"/>
    </location>
</feature>
<dbReference type="Pfam" id="PF00617">
    <property type="entry name" value="RasGEF"/>
    <property type="match status" value="1"/>
</dbReference>
<dbReference type="STRING" id="765440.A0A0C3BAX1"/>
<dbReference type="EMBL" id="KN833060">
    <property type="protein sequence ID" value="KIM74477.1"/>
    <property type="molecule type" value="Genomic_DNA"/>
</dbReference>
<keyword evidence="1 2" id="KW-0344">Guanine-nucleotide releasing factor</keyword>
<dbReference type="InParanoid" id="A0A0C3BAX1"/>
<feature type="domain" description="N-terminal Ras-GEF" evidence="4">
    <location>
        <begin position="136"/>
        <end position="263"/>
    </location>
</feature>
<dbReference type="InterPro" id="IPR036964">
    <property type="entry name" value="RASGEF_cat_dom_sf"/>
</dbReference>
<accession>A0A0C3BAX1</accession>
<gene>
    <name evidence="5" type="ORF">PILCRDRAFT_702747</name>
</gene>
<dbReference type="GO" id="GO:0005085">
    <property type="term" value="F:guanyl-nucleotide exchange factor activity"/>
    <property type="evidence" value="ECO:0007669"/>
    <property type="project" value="UniProtKB-KW"/>
</dbReference>
<dbReference type="InterPro" id="IPR008937">
    <property type="entry name" value="Ras-like_GEF"/>
</dbReference>
<dbReference type="InterPro" id="IPR000651">
    <property type="entry name" value="Ras-like_Gua-exchang_fac_N"/>
</dbReference>